<organism evidence="1 2">
    <name type="scientific">Streptomyces typhae</name>
    <dbReference type="NCBI Taxonomy" id="2681492"/>
    <lineage>
        <taxon>Bacteria</taxon>
        <taxon>Bacillati</taxon>
        <taxon>Actinomycetota</taxon>
        <taxon>Actinomycetes</taxon>
        <taxon>Kitasatosporales</taxon>
        <taxon>Streptomycetaceae</taxon>
        <taxon>Streptomyces</taxon>
    </lineage>
</organism>
<dbReference type="AlphaFoldDB" id="A0A6L6X9U9"/>
<dbReference type="EMBL" id="WPNZ01000035">
    <property type="protein sequence ID" value="MVO90586.1"/>
    <property type="molecule type" value="Genomic_DNA"/>
</dbReference>
<gene>
    <name evidence="1" type="ORF">GPA10_39015</name>
</gene>
<name>A0A6L6X9U9_9ACTN</name>
<proteinExistence type="predicted"/>
<sequence length="120" mass="12549">MTAQGLVLLPPAGQFRVEELDHRGDQHEGVHRVDPRVLSSGDAVCAGVAAEGARDGVAVLREVLGMRIPNRGEGAGDLELVVVQLEFDALGLEVVLRELDAGGFVEVALEDGIEQIGASA</sequence>
<comment type="caution">
    <text evidence="1">The sequence shown here is derived from an EMBL/GenBank/DDBJ whole genome shotgun (WGS) entry which is preliminary data.</text>
</comment>
<dbReference type="RefSeq" id="WP_157169574.1">
    <property type="nucleotide sequence ID" value="NZ_WPNZ01000035.1"/>
</dbReference>
<evidence type="ECO:0000313" key="1">
    <source>
        <dbReference type="EMBL" id="MVO90586.1"/>
    </source>
</evidence>
<keyword evidence="2" id="KW-1185">Reference proteome</keyword>
<evidence type="ECO:0000313" key="2">
    <source>
        <dbReference type="Proteomes" id="UP000483802"/>
    </source>
</evidence>
<accession>A0A6L6X9U9</accession>
<reference evidence="1 2" key="1">
    <citation type="submission" date="2019-11" db="EMBL/GenBank/DDBJ databases">
        <title>Streptomyces typhae sp. nov., a novel endophytic actinomycete isolated from the root of cattail pollen (Typha angustifolia L.).</title>
        <authorList>
            <person name="Peng C."/>
        </authorList>
    </citation>
    <scope>NUCLEOTIDE SEQUENCE [LARGE SCALE GENOMIC DNA]</scope>
    <source>
        <strain evidence="2">p1417</strain>
    </source>
</reference>
<protein>
    <submittedName>
        <fullName evidence="1">Uncharacterized protein</fullName>
    </submittedName>
</protein>
<dbReference type="Proteomes" id="UP000483802">
    <property type="component" value="Unassembled WGS sequence"/>
</dbReference>